<organism evidence="2 3">
    <name type="scientific">Eleusine coracana subsp. coracana</name>
    <dbReference type="NCBI Taxonomy" id="191504"/>
    <lineage>
        <taxon>Eukaryota</taxon>
        <taxon>Viridiplantae</taxon>
        <taxon>Streptophyta</taxon>
        <taxon>Embryophyta</taxon>
        <taxon>Tracheophyta</taxon>
        <taxon>Spermatophyta</taxon>
        <taxon>Magnoliopsida</taxon>
        <taxon>Liliopsida</taxon>
        <taxon>Poales</taxon>
        <taxon>Poaceae</taxon>
        <taxon>PACMAD clade</taxon>
        <taxon>Chloridoideae</taxon>
        <taxon>Cynodonteae</taxon>
        <taxon>Eleusininae</taxon>
        <taxon>Eleusine</taxon>
    </lineage>
</organism>
<gene>
    <name evidence="2" type="primary">ga06569</name>
    <name evidence="2" type="ORF">PR202_ga06569</name>
</gene>
<keyword evidence="3" id="KW-1185">Reference proteome</keyword>
<dbReference type="InterPro" id="IPR039300">
    <property type="entry name" value="JASON"/>
</dbReference>
<dbReference type="EMBL" id="BQKI01000003">
    <property type="protein sequence ID" value="GJM90302.1"/>
    <property type="molecule type" value="Genomic_DNA"/>
</dbReference>
<dbReference type="AlphaFoldDB" id="A0AAV5BWD9"/>
<protein>
    <recommendedName>
        <fullName evidence="4">Protein JASON</fullName>
    </recommendedName>
</protein>
<dbReference type="PANTHER" id="PTHR33318:SF15">
    <property type="entry name" value="OS02G0168300 PROTEIN"/>
    <property type="match status" value="1"/>
</dbReference>
<name>A0AAV5BWD9_ELECO</name>
<evidence type="ECO:0008006" key="4">
    <source>
        <dbReference type="Google" id="ProtNLM"/>
    </source>
</evidence>
<dbReference type="GO" id="GO:0007142">
    <property type="term" value="P:male meiosis II"/>
    <property type="evidence" value="ECO:0007669"/>
    <property type="project" value="InterPro"/>
</dbReference>
<feature type="region of interest" description="Disordered" evidence="1">
    <location>
        <begin position="234"/>
        <end position="254"/>
    </location>
</feature>
<reference evidence="2" key="1">
    <citation type="journal article" date="2018" name="DNA Res.">
        <title>Multiple hybrid de novo genome assembly of finger millet, an orphan allotetraploid crop.</title>
        <authorList>
            <person name="Hatakeyama M."/>
            <person name="Aluri S."/>
            <person name="Balachadran M.T."/>
            <person name="Sivarajan S.R."/>
            <person name="Patrignani A."/>
            <person name="Gruter S."/>
            <person name="Poveda L."/>
            <person name="Shimizu-Inatsugi R."/>
            <person name="Baeten J."/>
            <person name="Francoijs K.J."/>
            <person name="Nataraja K.N."/>
            <person name="Reddy Y.A.N."/>
            <person name="Phadnis S."/>
            <person name="Ravikumar R.L."/>
            <person name="Schlapbach R."/>
            <person name="Sreeman S.M."/>
            <person name="Shimizu K.K."/>
        </authorList>
    </citation>
    <scope>NUCLEOTIDE SEQUENCE</scope>
</reference>
<comment type="caution">
    <text evidence="2">The sequence shown here is derived from an EMBL/GenBank/DDBJ whole genome shotgun (WGS) entry which is preliminary data.</text>
</comment>
<feature type="compositionally biased region" description="Polar residues" evidence="1">
    <location>
        <begin position="157"/>
        <end position="176"/>
    </location>
</feature>
<accession>A0AAV5BWD9</accession>
<feature type="region of interest" description="Disordered" evidence="1">
    <location>
        <begin position="149"/>
        <end position="183"/>
    </location>
</feature>
<dbReference type="PANTHER" id="PTHR33318">
    <property type="entry name" value="ASPARTYL/GLUTAMYL-TRNA(ASN/GLN) AMIDOTRANSFERASE SUBUNIT"/>
    <property type="match status" value="1"/>
</dbReference>
<evidence type="ECO:0000256" key="1">
    <source>
        <dbReference type="SAM" id="MobiDB-lite"/>
    </source>
</evidence>
<sequence length="418" mass="46759">MGCFLSCFRAGRDQPSDLRDPLVVENRLGDAFLDDGKKHDASGRPQVDADNGGGVDDEELLQEKGINASFFFIQRRFNSEYEHDILRHEEFIAEDTINEQNDISITTQIISEAMVSEGNSSELFNSDEHDIMRLEESIVENNEHLLEVESEPLSSLQDEPSGQKTTNQMTDSSDSPFPTPLVLRGDIQTPRTVYTALTSKAGKRSRASRQFIYPVLRPIENKLQWMEAKLDSPVLSANPPKRRYLSPDSSELPQEISLCSEDTELPKSVSSPIHDNCVSQDEVISPEEPKGQNGKQQLLEGGELSEQNSEFGKHGVSSLSYWLKTSSTDNKNESDSEGNNGKESFCENSILDVPIFATFGLNWDNDNPTPVLPKAWDGNGIPNTTTKYKEDKVVSWHATPFEERLLKVLSSEKPGFER</sequence>
<proteinExistence type="predicted"/>
<evidence type="ECO:0000313" key="2">
    <source>
        <dbReference type="EMBL" id="GJM90302.1"/>
    </source>
</evidence>
<reference evidence="2" key="2">
    <citation type="submission" date="2021-12" db="EMBL/GenBank/DDBJ databases">
        <title>Resequencing data analysis of finger millet.</title>
        <authorList>
            <person name="Hatakeyama M."/>
            <person name="Aluri S."/>
            <person name="Balachadran M.T."/>
            <person name="Sivarajan S.R."/>
            <person name="Poveda L."/>
            <person name="Shimizu-Inatsugi R."/>
            <person name="Schlapbach R."/>
            <person name="Sreeman S.M."/>
            <person name="Shimizu K.K."/>
        </authorList>
    </citation>
    <scope>NUCLEOTIDE SEQUENCE</scope>
</reference>
<dbReference type="Proteomes" id="UP001054889">
    <property type="component" value="Unassembled WGS sequence"/>
</dbReference>
<feature type="region of interest" description="Disordered" evidence="1">
    <location>
        <begin position="34"/>
        <end position="54"/>
    </location>
</feature>
<evidence type="ECO:0000313" key="3">
    <source>
        <dbReference type="Proteomes" id="UP001054889"/>
    </source>
</evidence>